<protein>
    <submittedName>
        <fullName evidence="3">Uncharacterized protein</fullName>
    </submittedName>
</protein>
<gene>
    <name evidence="3" type="ORF">PaG_06352</name>
</gene>
<evidence type="ECO:0000313" key="3">
    <source>
        <dbReference type="EMBL" id="ETS59435.1"/>
    </source>
</evidence>
<feature type="compositionally biased region" description="Basic and acidic residues" evidence="1">
    <location>
        <begin position="145"/>
        <end position="157"/>
    </location>
</feature>
<organism evidence="3 4">
    <name type="scientific">Moesziomyces aphidis</name>
    <name type="common">Pseudozyma aphidis</name>
    <dbReference type="NCBI Taxonomy" id="84754"/>
    <lineage>
        <taxon>Eukaryota</taxon>
        <taxon>Fungi</taxon>
        <taxon>Dikarya</taxon>
        <taxon>Basidiomycota</taxon>
        <taxon>Ustilaginomycotina</taxon>
        <taxon>Ustilaginomycetes</taxon>
        <taxon>Ustilaginales</taxon>
        <taxon>Ustilaginaceae</taxon>
        <taxon>Moesziomyces</taxon>
    </lineage>
</organism>
<proteinExistence type="predicted"/>
<dbReference type="OrthoDB" id="4866090at2759"/>
<feature type="transmembrane region" description="Helical" evidence="2">
    <location>
        <begin position="258"/>
        <end position="278"/>
    </location>
</feature>
<accession>W3VD44</accession>
<keyword evidence="2" id="KW-0812">Transmembrane</keyword>
<dbReference type="Proteomes" id="UP000019462">
    <property type="component" value="Unassembled WGS sequence"/>
</dbReference>
<dbReference type="HOGENOM" id="CLU_516907_0_0_1"/>
<name>W3VD44_MOEAP</name>
<sequence length="527" mass="59222">MASPRSACHASLLTREGPPSYQPLTTEPAKPYIQEAYGRNAKSLLEGIEHNKTATRVFWFMAGVWSAVIISCLALANAVGSLSGPEAYEELVEVKRALQAGHFVGIGRRSSTVWERAWKMFVQPRPCGAGAALGSRSHAGRSQHVKPDRGCCDVGHADGEEQNGDLPIAESSSAVYSNTMARAALRLLAWLRRIRCPPPPDTRLGWLRSASASKQGNPRSASLESFAVLITVRAQPAHHRLWLELKSFSMISRMARFIALRPMTLFGLSALMIFYAHLNFYEDKQRAFNTLYRLLDISYNSNGSEPFLTIFRDKHRKSFLHQRVEDNPLTYKYLHVYMAVFWSIVMPLQHIDSFRVKYPTAHRVCGYLTLTGSFLLAATGLTFPFRGLSYSLPAPLSFHYAFGKWYLPFITFNQGLFLAAIPQLFTLYKTVKYARRRAFAKHRYWAVLHTTSCYAIHLFRVYLAIAFMLGTVLAKSPLTFQTALGVPQGLQEKEDAERAVFAFCTVLAGITGFAWTRKVLSQAPKQM</sequence>
<feature type="transmembrane region" description="Helical" evidence="2">
    <location>
        <begin position="364"/>
        <end position="385"/>
    </location>
</feature>
<feature type="transmembrane region" description="Helical" evidence="2">
    <location>
        <begin position="499"/>
        <end position="516"/>
    </location>
</feature>
<keyword evidence="2" id="KW-0472">Membrane</keyword>
<evidence type="ECO:0000313" key="4">
    <source>
        <dbReference type="Proteomes" id="UP000019462"/>
    </source>
</evidence>
<keyword evidence="4" id="KW-1185">Reference proteome</keyword>
<feature type="transmembrane region" description="Helical" evidence="2">
    <location>
        <begin position="57"/>
        <end position="76"/>
    </location>
</feature>
<feature type="region of interest" description="Disordered" evidence="1">
    <location>
        <begin position="1"/>
        <end position="25"/>
    </location>
</feature>
<dbReference type="EMBL" id="AWNI01000042">
    <property type="protein sequence ID" value="ETS59435.1"/>
    <property type="molecule type" value="Genomic_DNA"/>
</dbReference>
<feature type="region of interest" description="Disordered" evidence="1">
    <location>
        <begin position="132"/>
        <end position="157"/>
    </location>
</feature>
<evidence type="ECO:0000256" key="2">
    <source>
        <dbReference type="SAM" id="Phobius"/>
    </source>
</evidence>
<keyword evidence="2" id="KW-1133">Transmembrane helix</keyword>
<feature type="transmembrane region" description="Helical" evidence="2">
    <location>
        <begin position="405"/>
        <end position="425"/>
    </location>
</feature>
<dbReference type="AlphaFoldDB" id="W3VD44"/>
<comment type="caution">
    <text evidence="3">The sequence shown here is derived from an EMBL/GenBank/DDBJ whole genome shotgun (WGS) entry which is preliminary data.</text>
</comment>
<reference evidence="3 4" key="1">
    <citation type="journal article" date="2014" name="Genome Announc.">
        <title>Genome sequence of the basidiomycetous fungus Pseudozyma aphidis DSM70725, an efficient producer of biosurfactant mannosylerythritol lipids.</title>
        <authorList>
            <person name="Lorenz S."/>
            <person name="Guenther M."/>
            <person name="Grumaz C."/>
            <person name="Rupp S."/>
            <person name="Zibek S."/>
            <person name="Sohn K."/>
        </authorList>
    </citation>
    <scope>NUCLEOTIDE SEQUENCE [LARGE SCALE GENOMIC DNA]</scope>
    <source>
        <strain evidence="4">ATCC 32657 / CBS 517.83 / DSM 70725 / JCM 10318 / NBRC 10182 / NRRL Y-7954 / St-0401</strain>
    </source>
</reference>
<evidence type="ECO:0000256" key="1">
    <source>
        <dbReference type="SAM" id="MobiDB-lite"/>
    </source>
</evidence>